<organism evidence="4 5">
    <name type="scientific">Mycobacterium paraterrae</name>
    <dbReference type="NCBI Taxonomy" id="577492"/>
    <lineage>
        <taxon>Bacteria</taxon>
        <taxon>Bacillati</taxon>
        <taxon>Actinomycetota</taxon>
        <taxon>Actinomycetes</taxon>
        <taxon>Mycobacteriales</taxon>
        <taxon>Mycobacteriaceae</taxon>
        <taxon>Mycobacterium</taxon>
    </lineage>
</organism>
<feature type="region of interest" description="Disordered" evidence="1">
    <location>
        <begin position="177"/>
        <end position="342"/>
    </location>
</feature>
<evidence type="ECO:0000256" key="1">
    <source>
        <dbReference type="SAM" id="MobiDB-lite"/>
    </source>
</evidence>
<proteinExistence type="predicted"/>
<gene>
    <name evidence="4" type="ORF">MKK62_05760</name>
</gene>
<feature type="transmembrane region" description="Helical" evidence="2">
    <location>
        <begin position="120"/>
        <end position="140"/>
    </location>
</feature>
<feature type="transmembrane region" description="Helical" evidence="2">
    <location>
        <begin position="55"/>
        <end position="74"/>
    </location>
</feature>
<evidence type="ECO:0000259" key="3">
    <source>
        <dbReference type="Pfam" id="PF20177"/>
    </source>
</evidence>
<keyword evidence="2" id="KW-0472">Membrane</keyword>
<name>A0ABY3VUC7_9MYCO</name>
<dbReference type="EMBL" id="CP092488">
    <property type="protein sequence ID" value="UMB70802.1"/>
    <property type="molecule type" value="Genomic_DNA"/>
</dbReference>
<dbReference type="InterPro" id="IPR046672">
    <property type="entry name" value="DUF6542"/>
</dbReference>
<feature type="compositionally biased region" description="Basic and acidic residues" evidence="1">
    <location>
        <begin position="239"/>
        <end position="273"/>
    </location>
</feature>
<sequence>MSEQQDRSAEVAHRRSIVPSVPGVPWWGAVVVAVTGVAAGFAFDAGSGKELTSVFSGLYVVGCLAAVLAVQQAGVFTAVIQPPLILFCAVPGAYFVFHGAKFTGVKDLVINCGYPLIERFPLMLFTSAGVLLIGLVRWYLGMVQTRSGEADADDAEDKRPGLVARLAAVFNRDDAEAEIEEKPRRPRARREHAVQRSARSTAAERRGARRTTASTRTRRPRPATDEAEKPRERTRRRPIRDYDADEPPRRSRQPRDLESRGRTARDARRDPQARRARPTSRFEPYESADSFDTPPPRRRPPSNGHTATHHPISQVRYRKAAGGDEPYDERPRRPRRPSTDWD</sequence>
<dbReference type="RefSeq" id="WP_240262561.1">
    <property type="nucleotide sequence ID" value="NZ_CP092488.2"/>
</dbReference>
<feature type="transmembrane region" description="Helical" evidence="2">
    <location>
        <begin position="80"/>
        <end position="100"/>
    </location>
</feature>
<dbReference type="Pfam" id="PF20177">
    <property type="entry name" value="DUF6542"/>
    <property type="match status" value="1"/>
</dbReference>
<accession>A0ABY3VUC7</accession>
<feature type="domain" description="DUF6542" evidence="3">
    <location>
        <begin position="23"/>
        <end position="140"/>
    </location>
</feature>
<feature type="transmembrane region" description="Helical" evidence="2">
    <location>
        <begin position="24"/>
        <end position="43"/>
    </location>
</feature>
<evidence type="ECO:0000313" key="5">
    <source>
        <dbReference type="Proteomes" id="UP001055336"/>
    </source>
</evidence>
<feature type="compositionally biased region" description="Basic and acidic residues" evidence="1">
    <location>
        <begin position="222"/>
        <end position="231"/>
    </location>
</feature>
<keyword evidence="5" id="KW-1185">Reference proteome</keyword>
<reference evidence="4" key="1">
    <citation type="submission" date="2022-08" db="EMBL/GenBank/DDBJ databases">
        <title>Whole genome sequencing of non-tuberculosis mycobacteria type-strains.</title>
        <authorList>
            <person name="Igarashi Y."/>
            <person name="Osugi A."/>
            <person name="Mitarai S."/>
        </authorList>
    </citation>
    <scope>NUCLEOTIDE SEQUENCE</scope>
    <source>
        <strain evidence="4">DSM 45127</strain>
    </source>
</reference>
<evidence type="ECO:0000256" key="2">
    <source>
        <dbReference type="SAM" id="Phobius"/>
    </source>
</evidence>
<protein>
    <recommendedName>
        <fullName evidence="3">DUF6542 domain-containing protein</fullName>
    </recommendedName>
</protein>
<keyword evidence="2" id="KW-1133">Transmembrane helix</keyword>
<evidence type="ECO:0000313" key="4">
    <source>
        <dbReference type="EMBL" id="UMB70802.1"/>
    </source>
</evidence>
<keyword evidence="2" id="KW-0812">Transmembrane</keyword>
<dbReference type="Proteomes" id="UP001055336">
    <property type="component" value="Chromosome"/>
</dbReference>